<reference evidence="2" key="3">
    <citation type="submission" date="2016-03" db="UniProtKB">
        <authorList>
            <consortium name="EnsemblProtists"/>
        </authorList>
    </citation>
    <scope>IDENTIFICATION</scope>
</reference>
<evidence type="ECO:0000313" key="2">
    <source>
        <dbReference type="EnsemblProtists" id="EKX42871"/>
    </source>
</evidence>
<dbReference type="EMBL" id="JH993014">
    <property type="protein sequence ID" value="EKX42871.1"/>
    <property type="molecule type" value="Genomic_DNA"/>
</dbReference>
<reference evidence="1 3" key="1">
    <citation type="journal article" date="2012" name="Nature">
        <title>Algal genomes reveal evolutionary mosaicism and the fate of nucleomorphs.</title>
        <authorList>
            <consortium name="DOE Joint Genome Institute"/>
            <person name="Curtis B.A."/>
            <person name="Tanifuji G."/>
            <person name="Burki F."/>
            <person name="Gruber A."/>
            <person name="Irimia M."/>
            <person name="Maruyama S."/>
            <person name="Arias M.C."/>
            <person name="Ball S.G."/>
            <person name="Gile G.H."/>
            <person name="Hirakawa Y."/>
            <person name="Hopkins J.F."/>
            <person name="Kuo A."/>
            <person name="Rensing S.A."/>
            <person name="Schmutz J."/>
            <person name="Symeonidi A."/>
            <person name="Elias M."/>
            <person name="Eveleigh R.J."/>
            <person name="Herman E.K."/>
            <person name="Klute M.J."/>
            <person name="Nakayama T."/>
            <person name="Obornik M."/>
            <person name="Reyes-Prieto A."/>
            <person name="Armbrust E.V."/>
            <person name="Aves S.J."/>
            <person name="Beiko R.G."/>
            <person name="Coutinho P."/>
            <person name="Dacks J.B."/>
            <person name="Durnford D.G."/>
            <person name="Fast N.M."/>
            <person name="Green B.R."/>
            <person name="Grisdale C.J."/>
            <person name="Hempel F."/>
            <person name="Henrissat B."/>
            <person name="Hoppner M.P."/>
            <person name="Ishida K."/>
            <person name="Kim E."/>
            <person name="Koreny L."/>
            <person name="Kroth P.G."/>
            <person name="Liu Y."/>
            <person name="Malik S.B."/>
            <person name="Maier U.G."/>
            <person name="McRose D."/>
            <person name="Mock T."/>
            <person name="Neilson J.A."/>
            <person name="Onodera N.T."/>
            <person name="Poole A.M."/>
            <person name="Pritham E.J."/>
            <person name="Richards T.A."/>
            <person name="Rocap G."/>
            <person name="Roy S.W."/>
            <person name="Sarai C."/>
            <person name="Schaack S."/>
            <person name="Shirato S."/>
            <person name="Slamovits C.H."/>
            <person name="Spencer D.F."/>
            <person name="Suzuki S."/>
            <person name="Worden A.Z."/>
            <person name="Zauner S."/>
            <person name="Barry K."/>
            <person name="Bell C."/>
            <person name="Bharti A.K."/>
            <person name="Crow J.A."/>
            <person name="Grimwood J."/>
            <person name="Kramer R."/>
            <person name="Lindquist E."/>
            <person name="Lucas S."/>
            <person name="Salamov A."/>
            <person name="McFadden G.I."/>
            <person name="Lane C.E."/>
            <person name="Keeling P.J."/>
            <person name="Gray M.W."/>
            <person name="Grigoriev I.V."/>
            <person name="Archibald J.M."/>
        </authorList>
    </citation>
    <scope>NUCLEOTIDE SEQUENCE</scope>
    <source>
        <strain evidence="1 3">CCMP2712</strain>
    </source>
</reference>
<dbReference type="RefSeq" id="XP_005829851.1">
    <property type="nucleotide sequence ID" value="XM_005829794.1"/>
</dbReference>
<dbReference type="PaxDb" id="55529-EKX42871"/>
<proteinExistence type="predicted"/>
<dbReference type="Proteomes" id="UP000011087">
    <property type="component" value="Unassembled WGS sequence"/>
</dbReference>
<dbReference type="AlphaFoldDB" id="L1J2Z3"/>
<evidence type="ECO:0000313" key="3">
    <source>
        <dbReference type="Proteomes" id="UP000011087"/>
    </source>
</evidence>
<dbReference type="GeneID" id="17299438"/>
<accession>L1J2Z3</accession>
<keyword evidence="3" id="KW-1185">Reference proteome</keyword>
<protein>
    <submittedName>
        <fullName evidence="1 2">Uncharacterized protein</fullName>
    </submittedName>
</protein>
<name>L1J2Z3_GUITC</name>
<organism evidence="1">
    <name type="scientific">Guillardia theta (strain CCMP2712)</name>
    <name type="common">Cryptophyte</name>
    <dbReference type="NCBI Taxonomy" id="905079"/>
    <lineage>
        <taxon>Eukaryota</taxon>
        <taxon>Cryptophyceae</taxon>
        <taxon>Pyrenomonadales</taxon>
        <taxon>Geminigeraceae</taxon>
        <taxon>Guillardia</taxon>
    </lineage>
</organism>
<evidence type="ECO:0000313" key="1">
    <source>
        <dbReference type="EMBL" id="EKX42871.1"/>
    </source>
</evidence>
<dbReference type="KEGG" id="gtt:GUITHDRAFT_153464"/>
<dbReference type="HOGENOM" id="CLU_2727601_0_0_1"/>
<gene>
    <name evidence="1" type="ORF">GUITHDRAFT_153464</name>
</gene>
<dbReference type="EnsemblProtists" id="EKX42871">
    <property type="protein sequence ID" value="EKX42871"/>
    <property type="gene ID" value="GUITHDRAFT_153464"/>
</dbReference>
<reference evidence="3" key="2">
    <citation type="submission" date="2012-11" db="EMBL/GenBank/DDBJ databases">
        <authorList>
            <person name="Kuo A."/>
            <person name="Curtis B.A."/>
            <person name="Tanifuji G."/>
            <person name="Burki F."/>
            <person name="Gruber A."/>
            <person name="Irimia M."/>
            <person name="Maruyama S."/>
            <person name="Arias M.C."/>
            <person name="Ball S.G."/>
            <person name="Gile G.H."/>
            <person name="Hirakawa Y."/>
            <person name="Hopkins J.F."/>
            <person name="Rensing S.A."/>
            <person name="Schmutz J."/>
            <person name="Symeonidi A."/>
            <person name="Elias M."/>
            <person name="Eveleigh R.J."/>
            <person name="Herman E.K."/>
            <person name="Klute M.J."/>
            <person name="Nakayama T."/>
            <person name="Obornik M."/>
            <person name="Reyes-Prieto A."/>
            <person name="Armbrust E.V."/>
            <person name="Aves S.J."/>
            <person name="Beiko R.G."/>
            <person name="Coutinho P."/>
            <person name="Dacks J.B."/>
            <person name="Durnford D.G."/>
            <person name="Fast N.M."/>
            <person name="Green B.R."/>
            <person name="Grisdale C."/>
            <person name="Hempe F."/>
            <person name="Henrissat B."/>
            <person name="Hoppner M.P."/>
            <person name="Ishida K.-I."/>
            <person name="Kim E."/>
            <person name="Koreny L."/>
            <person name="Kroth P.G."/>
            <person name="Liu Y."/>
            <person name="Malik S.-B."/>
            <person name="Maier U.G."/>
            <person name="McRose D."/>
            <person name="Mock T."/>
            <person name="Neilson J.A."/>
            <person name="Onodera N.T."/>
            <person name="Poole A.M."/>
            <person name="Pritham E.J."/>
            <person name="Richards T.A."/>
            <person name="Rocap G."/>
            <person name="Roy S.W."/>
            <person name="Sarai C."/>
            <person name="Schaack S."/>
            <person name="Shirato S."/>
            <person name="Slamovits C.H."/>
            <person name="Spencer D.F."/>
            <person name="Suzuki S."/>
            <person name="Worden A.Z."/>
            <person name="Zauner S."/>
            <person name="Barry K."/>
            <person name="Bell C."/>
            <person name="Bharti A.K."/>
            <person name="Crow J.A."/>
            <person name="Grimwood J."/>
            <person name="Kramer R."/>
            <person name="Lindquist E."/>
            <person name="Lucas S."/>
            <person name="Salamov A."/>
            <person name="McFadden G.I."/>
            <person name="Lane C.E."/>
            <person name="Keeling P.J."/>
            <person name="Gray M.W."/>
            <person name="Grigoriev I.V."/>
            <person name="Archibald J.M."/>
        </authorList>
    </citation>
    <scope>NUCLEOTIDE SEQUENCE</scope>
    <source>
        <strain evidence="3">CCMP2712</strain>
    </source>
</reference>
<sequence length="72" mass="8235">MDLGLWNITHIPSGRIEFGHDPRYASFERLFFGRVREEALRHSVTTSMAGARHPDLEIRSVAQRDSVHLHPG</sequence>